<dbReference type="GO" id="GO:0005634">
    <property type="term" value="C:nucleus"/>
    <property type="evidence" value="ECO:0007669"/>
    <property type="project" value="UniProtKB-SubCell"/>
</dbReference>
<dbReference type="PANTHER" id="PTHR34105">
    <property type="entry name" value="PROLINE-, GLUTAMIC ACID- AND LEUCINE-RICH PROTEIN 1"/>
    <property type="match status" value="1"/>
</dbReference>
<proteinExistence type="inferred from homology"/>
<feature type="domain" description="Pre-rRNA-processing protein RIX1 N-terminal" evidence="5">
    <location>
        <begin position="23"/>
        <end position="187"/>
    </location>
</feature>
<evidence type="ECO:0000256" key="3">
    <source>
        <dbReference type="ARBA" id="ARBA00023242"/>
    </source>
</evidence>
<evidence type="ECO:0000313" key="7">
    <source>
        <dbReference type="EMBL" id="SPD00875.1"/>
    </source>
</evidence>
<dbReference type="PANTHER" id="PTHR34105:SF1">
    <property type="entry name" value="PROLINE-, GLUTAMIC ACID- AND LEUCINE-RICH PROTEIN 1"/>
    <property type="match status" value="1"/>
</dbReference>
<feature type="compositionally biased region" description="Acidic residues" evidence="4">
    <location>
        <begin position="1032"/>
        <end position="1053"/>
    </location>
</feature>
<dbReference type="EMBL" id="OIVN01002132">
    <property type="protein sequence ID" value="SPD00875.1"/>
    <property type="molecule type" value="Genomic_DNA"/>
</dbReference>
<protein>
    <recommendedName>
        <fullName evidence="8">Pre-rRNA-processing protein RIX1 N-terminal domain-containing protein</fullName>
    </recommendedName>
</protein>
<feature type="region of interest" description="Disordered" evidence="4">
    <location>
        <begin position="1031"/>
        <end position="1053"/>
    </location>
</feature>
<reference evidence="7" key="1">
    <citation type="submission" date="2018-02" db="EMBL/GenBank/DDBJ databases">
        <authorList>
            <person name="Cohen D.B."/>
            <person name="Kent A.D."/>
        </authorList>
    </citation>
    <scope>NUCLEOTIDE SEQUENCE</scope>
</reference>
<feature type="region of interest" description="Disordered" evidence="4">
    <location>
        <begin position="914"/>
        <end position="967"/>
    </location>
</feature>
<evidence type="ECO:0000259" key="6">
    <source>
        <dbReference type="Pfam" id="PF13966"/>
    </source>
</evidence>
<feature type="compositionally biased region" description="Basic and acidic residues" evidence="4">
    <location>
        <begin position="914"/>
        <end position="935"/>
    </location>
</feature>
<gene>
    <name evidence="7" type="ORF">FSB_LOCUS28757</name>
</gene>
<evidence type="ECO:0000256" key="4">
    <source>
        <dbReference type="SAM" id="MobiDB-lite"/>
    </source>
</evidence>
<dbReference type="GO" id="GO:0006364">
    <property type="term" value="P:rRNA processing"/>
    <property type="evidence" value="ECO:0007669"/>
    <property type="project" value="TreeGrafter"/>
</dbReference>
<dbReference type="AlphaFoldDB" id="A0A2N9GMT0"/>
<accession>A0A2N9GMT0</accession>
<dbReference type="InterPro" id="IPR026960">
    <property type="entry name" value="RVT-Znf"/>
</dbReference>
<comment type="subcellular location">
    <subcellularLocation>
        <location evidence="1">Nucleus</location>
    </subcellularLocation>
</comment>
<feature type="region of interest" description="Disordered" evidence="4">
    <location>
        <begin position="262"/>
        <end position="293"/>
    </location>
</feature>
<feature type="domain" description="Reverse transcriptase zinc-binding" evidence="6">
    <location>
        <begin position="605"/>
        <end position="649"/>
    </location>
</feature>
<evidence type="ECO:0000256" key="2">
    <source>
        <dbReference type="ARBA" id="ARBA00010511"/>
    </source>
</evidence>
<comment type="similarity">
    <text evidence="2">Belongs to the RIX1/PELP1 family.</text>
</comment>
<evidence type="ECO:0000259" key="5">
    <source>
        <dbReference type="Pfam" id="PF08167"/>
    </source>
</evidence>
<name>A0A2N9GMT0_FAGSY</name>
<keyword evidence="3" id="KW-0539">Nucleus</keyword>
<dbReference type="InterPro" id="IPR012583">
    <property type="entry name" value="RIX1_N"/>
</dbReference>
<evidence type="ECO:0000256" key="1">
    <source>
        <dbReference type="ARBA" id="ARBA00004123"/>
    </source>
</evidence>
<evidence type="ECO:0008006" key="8">
    <source>
        <dbReference type="Google" id="ProtNLM"/>
    </source>
</evidence>
<dbReference type="Pfam" id="PF13966">
    <property type="entry name" value="zf-RVT"/>
    <property type="match status" value="1"/>
</dbReference>
<sequence length="1053" mass="115158">MAAFNHFKNMYDVAMKPRLLRTLIKERVPDETHPFENPAELSTVVSMIKTHGLLSESFGESTDQKLIENWKSAVDSWFERLLLLVSNNMPDKRWAGICLLGVTCQECSSDRFLASYSLWFNRLLPYIQSPGDSQFVKVASCASVSDLFTRLGGFPNLKKDGTSHAGKLIQPVLRLLNDDSSEAIWAEAAVASKLLSGKCGVDLLKKLADCLALLPKSRGDEDSWSLMIQKIILLLNSLLNDAFQGLEEEAKCSEVVRLLVPPGKDPPPPLGGQILSGEASDSSTRRSERSLMSSVSTQTTLMLCCCTMLTSSYPVQVNVPVRSLLVLVERVLKVDGSLPHALLPFMTSMQQELICSELPVLHSYSLELLIAIIKGTRSSNGTSSPCKSKVVCEVVGLRFASQLLPYTASIMRLITAYFKRCALPELRIKVYSITRILLISMGVGMAVCLAQEVVNNAFVDLNLIGNESVGTSANANLKASSEALLQSNHRKRRHGTSTGYLEEQVDQGGLQVKAPKNNSISPISVRIAALEALEALLTVGNGCGDIPWNPLPYGVKLLLVSMVVKELFGAQTESALLMGTFFLGNACGKLKSLRGWLFLFGLPTLGKFLTTNNLRKRRVIIQDWCYMCKSSGETVNHLLLDCPIAWELWSMVLILFGTIWVMPPGVVDLLSCWHGPRSKSEAGKIWKMTPHCLMWCLWQERNDRTFNGVEKSILALKFHLLRTLLSWAKASHLDSSCSLSNMIDYCSGGALRSESWRSNVDHLLITTATNSLKGRSSSEEKNIFQPNEPTAAWVDFQLTALRALLASLLSSVHVRPPYLAQGLELFRKGKQETGTKLAEFCAHALLALEVLIHPRALPLFSPASCNSFEGVNPKFSESMYSGGLKHGGPFTSGIQGIRDNIPDLDHDDLYGSWLENDKETGAPDSRLHKTTRDTEEPSETLMFRGDEMGQDPVAANEPGSSRGATDHESIDVSLGTQISSGIVSGSGASDHAGNVFASGQDVLVAKGNEFATTGMNTSATTSISEKITGDALELDGDDPFPEIFDVDPDSEDE</sequence>
<organism evidence="7">
    <name type="scientific">Fagus sylvatica</name>
    <name type="common">Beechnut</name>
    <dbReference type="NCBI Taxonomy" id="28930"/>
    <lineage>
        <taxon>Eukaryota</taxon>
        <taxon>Viridiplantae</taxon>
        <taxon>Streptophyta</taxon>
        <taxon>Embryophyta</taxon>
        <taxon>Tracheophyta</taxon>
        <taxon>Spermatophyta</taxon>
        <taxon>Magnoliopsida</taxon>
        <taxon>eudicotyledons</taxon>
        <taxon>Gunneridae</taxon>
        <taxon>Pentapetalae</taxon>
        <taxon>rosids</taxon>
        <taxon>fabids</taxon>
        <taxon>Fagales</taxon>
        <taxon>Fagaceae</taxon>
        <taxon>Fagus</taxon>
    </lineage>
</organism>
<dbReference type="SUPFAM" id="SSF48371">
    <property type="entry name" value="ARM repeat"/>
    <property type="match status" value="1"/>
</dbReference>
<dbReference type="InterPro" id="IPR016024">
    <property type="entry name" value="ARM-type_fold"/>
</dbReference>
<dbReference type="Pfam" id="PF08167">
    <property type="entry name" value="RIX1"/>
    <property type="match status" value="1"/>
</dbReference>